<accession>A0ABY1ZJX2</accession>
<evidence type="ECO:0000256" key="4">
    <source>
        <dbReference type="ARBA" id="ARBA00022989"/>
    </source>
</evidence>
<keyword evidence="4" id="KW-1133">Transmembrane helix</keyword>
<keyword evidence="8" id="KW-1185">Reference proteome</keyword>
<comment type="subcellular location">
    <subcellularLocation>
        <location evidence="1">Cell membrane</location>
        <topology evidence="1">Multi-pass membrane protein</topology>
    </subcellularLocation>
</comment>
<reference evidence="7 8" key="1">
    <citation type="submission" date="2019-02" db="EMBL/GenBank/DDBJ databases">
        <title>Marinobacter halodurans sp. nov., a marine bacterium isolated from sea tidal flat.</title>
        <authorList>
            <person name="Yoo Y."/>
            <person name="Lee D.W."/>
            <person name="Kim B.S."/>
            <person name="Kim J.-J."/>
        </authorList>
    </citation>
    <scope>NUCLEOTIDE SEQUENCE [LARGE SCALE GENOMIC DNA]</scope>
    <source>
        <strain evidence="7 8">YJ-S3-2</strain>
    </source>
</reference>
<keyword evidence="5" id="KW-0472">Membrane</keyword>
<evidence type="ECO:0000256" key="5">
    <source>
        <dbReference type="ARBA" id="ARBA00023136"/>
    </source>
</evidence>
<dbReference type="InterPro" id="IPR051211">
    <property type="entry name" value="PG_lysyltransferase"/>
</dbReference>
<evidence type="ECO:0000256" key="2">
    <source>
        <dbReference type="ARBA" id="ARBA00022475"/>
    </source>
</evidence>
<evidence type="ECO:0000256" key="3">
    <source>
        <dbReference type="ARBA" id="ARBA00022692"/>
    </source>
</evidence>
<keyword evidence="3" id="KW-0812">Transmembrane</keyword>
<dbReference type="PANTHER" id="PTHR34697">
    <property type="entry name" value="PHOSPHATIDYLGLYCEROL LYSYLTRANSFERASE"/>
    <property type="match status" value="1"/>
</dbReference>
<dbReference type="Pfam" id="PF09924">
    <property type="entry name" value="LPG_synthase_C"/>
    <property type="match status" value="1"/>
</dbReference>
<keyword evidence="2" id="KW-1003">Cell membrane</keyword>
<organism evidence="7 8">
    <name type="scientific">Marinobacter halodurans</name>
    <dbReference type="NCBI Taxonomy" id="2528979"/>
    <lineage>
        <taxon>Bacteria</taxon>
        <taxon>Pseudomonadati</taxon>
        <taxon>Pseudomonadota</taxon>
        <taxon>Gammaproteobacteria</taxon>
        <taxon>Pseudomonadales</taxon>
        <taxon>Marinobacteraceae</taxon>
        <taxon>Marinobacter</taxon>
    </lineage>
</organism>
<proteinExistence type="predicted"/>
<comment type="caution">
    <text evidence="7">The sequence shown here is derived from an EMBL/GenBank/DDBJ whole genome shotgun (WGS) entry which is preliminary data.</text>
</comment>
<name>A0ABY1ZJX2_9GAMM</name>
<feature type="domain" description="Phosphatidylglycerol lysyltransferase C-terminal" evidence="6">
    <location>
        <begin position="32"/>
        <end position="329"/>
    </location>
</feature>
<dbReference type="PANTHER" id="PTHR34697:SF2">
    <property type="entry name" value="PHOSPHATIDYLGLYCEROL LYSYLTRANSFERASE"/>
    <property type="match status" value="1"/>
</dbReference>
<evidence type="ECO:0000313" key="7">
    <source>
        <dbReference type="EMBL" id="TBW55160.1"/>
    </source>
</evidence>
<sequence>MTSLPSSSTVLQASFSPNEDCDGNLTLADCQALLARYGSQSSAYFTLQQDTPRFGAPSVGFIAYRVVRIPGFRFNIVFANPVCDARARPWLLGRFLKQVPGRHLFVGIDAAVSRDLAAFGFRINEFGTEFSIDLSDFSLAGKHKKQLRHAANLHRRSPVTVHEQPWEEVDAYQVATISSQWRRTKAVGTRELSLLTRPPVMGEEWGVRKFYGYLDGSLVGYVFFDPYFREGRIAGYTANILRQDQERAPTGLLDYIILQAMDRFRDEGVNEVSLGIAPLYNVESMAHDRPMIRRVAQLLYNHGNRLYAFRALGYHKSRYRAREAKWYIATDSSSVLGIAWSILQGTGVLSLSTQWASDTAMRL</sequence>
<dbReference type="Proteomes" id="UP000313645">
    <property type="component" value="Unassembled WGS sequence"/>
</dbReference>
<dbReference type="RefSeq" id="WP_131482116.1">
    <property type="nucleotide sequence ID" value="NZ_SJDL01000017.1"/>
</dbReference>
<gene>
    <name evidence="7" type="ORF">EZI54_11935</name>
</gene>
<evidence type="ECO:0000256" key="1">
    <source>
        <dbReference type="ARBA" id="ARBA00004651"/>
    </source>
</evidence>
<dbReference type="InterPro" id="IPR024320">
    <property type="entry name" value="LPG_synthase_C"/>
</dbReference>
<protein>
    <submittedName>
        <fullName evidence="7">DUF2156 domain-containing protein</fullName>
    </submittedName>
</protein>
<evidence type="ECO:0000259" key="6">
    <source>
        <dbReference type="Pfam" id="PF09924"/>
    </source>
</evidence>
<evidence type="ECO:0000313" key="8">
    <source>
        <dbReference type="Proteomes" id="UP000313645"/>
    </source>
</evidence>
<dbReference type="EMBL" id="SJDL01000017">
    <property type="protein sequence ID" value="TBW55160.1"/>
    <property type="molecule type" value="Genomic_DNA"/>
</dbReference>